<reference evidence="1 2" key="1">
    <citation type="submission" date="2017-12" db="EMBL/GenBank/DDBJ databases">
        <authorList>
            <person name="Paulsen S."/>
            <person name="Gram L.K."/>
        </authorList>
    </citation>
    <scope>NUCLEOTIDE SEQUENCE [LARGE SCALE GENOMIC DNA]</scope>
    <source>
        <strain evidence="1 2">S1189</strain>
    </source>
</reference>
<organism evidence="1 2">
    <name type="scientific">Pseudoalteromonas phenolica</name>
    <dbReference type="NCBI Taxonomy" id="161398"/>
    <lineage>
        <taxon>Bacteria</taxon>
        <taxon>Pseudomonadati</taxon>
        <taxon>Pseudomonadota</taxon>
        <taxon>Gammaproteobacteria</taxon>
        <taxon>Alteromonadales</taxon>
        <taxon>Pseudoalteromonadaceae</taxon>
        <taxon>Pseudoalteromonas</taxon>
    </lineage>
</organism>
<evidence type="ECO:0000313" key="2">
    <source>
        <dbReference type="Proteomes" id="UP000307362"/>
    </source>
</evidence>
<dbReference type="Proteomes" id="UP000307362">
    <property type="component" value="Unassembled WGS sequence"/>
</dbReference>
<dbReference type="OrthoDB" id="6309319at2"/>
<reference evidence="2" key="2">
    <citation type="submission" date="2019-06" db="EMBL/GenBank/DDBJ databases">
        <title>Co-occurence of chitin degradation, pigmentation and bioactivity in marine Pseudoalteromonas.</title>
        <authorList>
            <person name="Sonnenschein E.C."/>
            <person name="Bech P.K."/>
        </authorList>
    </citation>
    <scope>NUCLEOTIDE SEQUENCE [LARGE SCALE GENOMIC DNA]</scope>
    <source>
        <strain evidence="2">S1189</strain>
    </source>
</reference>
<name>A0A5S3YZ25_9GAMM</name>
<comment type="caution">
    <text evidence="1">The sequence shown here is derived from an EMBL/GenBank/DDBJ whole genome shotgun (WGS) entry which is preliminary data.</text>
</comment>
<dbReference type="EMBL" id="PNCM01000005">
    <property type="protein sequence ID" value="TMP83756.1"/>
    <property type="molecule type" value="Genomic_DNA"/>
</dbReference>
<dbReference type="RefSeq" id="WP_138566046.1">
    <property type="nucleotide sequence ID" value="NZ_PNCM01000005.1"/>
</dbReference>
<sequence>MDNLIATEQSPEIEAKIAKETARITLRHKICNRVADEGSLLGCTSDISHLLLAELSVFVNKLSQAQSLSEMRASTDSLKSAIGDIESKIASEEVVFPYQVKGKLASIEEALDRATEVSTLLK</sequence>
<proteinExistence type="predicted"/>
<dbReference type="AlphaFoldDB" id="A0A5S3YZ25"/>
<protein>
    <submittedName>
        <fullName evidence="1">Uncharacterized protein</fullName>
    </submittedName>
</protein>
<accession>A0A5S3YZ25</accession>
<gene>
    <name evidence="1" type="ORF">CWB73_00990</name>
</gene>
<evidence type="ECO:0000313" key="1">
    <source>
        <dbReference type="EMBL" id="TMP83756.1"/>
    </source>
</evidence>